<dbReference type="EMBL" id="JAMYZZ010000018">
    <property type="protein sequence ID" value="MCP1258955.1"/>
    <property type="molecule type" value="Genomic_DNA"/>
</dbReference>
<evidence type="ECO:0000313" key="4">
    <source>
        <dbReference type="Proteomes" id="UP001523528"/>
    </source>
</evidence>
<organism evidence="3 4">
    <name type="scientific">Acetobacter lambici</name>
    <dbReference type="NCBI Taxonomy" id="1332824"/>
    <lineage>
        <taxon>Bacteria</taxon>
        <taxon>Pseudomonadati</taxon>
        <taxon>Pseudomonadota</taxon>
        <taxon>Alphaproteobacteria</taxon>
        <taxon>Acetobacterales</taxon>
        <taxon>Acetobacteraceae</taxon>
        <taxon>Acetobacter</taxon>
    </lineage>
</organism>
<evidence type="ECO:0000256" key="2">
    <source>
        <dbReference type="SAM" id="SignalP"/>
    </source>
</evidence>
<accession>A0ABT1F184</accession>
<comment type="caution">
    <text evidence="3">The sequence shown here is derived from an EMBL/GenBank/DDBJ whole genome shotgun (WGS) entry which is preliminary data.</text>
</comment>
<feature type="region of interest" description="Disordered" evidence="1">
    <location>
        <begin position="178"/>
        <end position="200"/>
    </location>
</feature>
<proteinExistence type="predicted"/>
<reference evidence="3 4" key="1">
    <citation type="submission" date="2022-06" db="EMBL/GenBank/DDBJ databases">
        <title>Acetobacer genomes from food samples.</title>
        <authorList>
            <person name="Sombolestani A."/>
        </authorList>
    </citation>
    <scope>NUCLEOTIDE SEQUENCE [LARGE SCALE GENOMIC DNA]</scope>
    <source>
        <strain evidence="3 4">R-83285</strain>
    </source>
</reference>
<feature type="chain" id="PRO_5046662915" description="Type IV pilus biogenesis protein PilP" evidence="2">
    <location>
        <begin position="22"/>
        <end position="200"/>
    </location>
</feature>
<sequence length="200" mass="21146">MKKIILTSMATALVLPLPSWATPPECAQHLQEPGIGGRLSQEQIDANNACLSIVDTQKKISEGLATIADNERRSKGGATFTTSSTRNDLATARVPFPQQPMTQLHPLQQNMPPALEKPDDSGPTATVDGVLWEGGTVITGLIHLQDGQSLEAMKGTTLPDGSVVSAITQSGTVIVTRNGKRFSLPSSKPPQQSSPFGNPL</sequence>
<dbReference type="Proteomes" id="UP001523528">
    <property type="component" value="Unassembled WGS sequence"/>
</dbReference>
<protein>
    <recommendedName>
        <fullName evidence="5">Type IV pilus biogenesis protein PilP</fullName>
    </recommendedName>
</protein>
<evidence type="ECO:0008006" key="5">
    <source>
        <dbReference type="Google" id="ProtNLM"/>
    </source>
</evidence>
<feature type="compositionally biased region" description="Low complexity" evidence="1">
    <location>
        <begin position="185"/>
        <end position="200"/>
    </location>
</feature>
<gene>
    <name evidence="3" type="ORF">NKW50_10175</name>
</gene>
<evidence type="ECO:0000313" key="3">
    <source>
        <dbReference type="EMBL" id="MCP1258955.1"/>
    </source>
</evidence>
<feature type="signal peptide" evidence="2">
    <location>
        <begin position="1"/>
        <end position="21"/>
    </location>
</feature>
<keyword evidence="4" id="KW-1185">Reference proteome</keyword>
<name>A0ABT1F184_9PROT</name>
<evidence type="ECO:0000256" key="1">
    <source>
        <dbReference type="SAM" id="MobiDB-lite"/>
    </source>
</evidence>
<keyword evidence="2" id="KW-0732">Signal</keyword>
<dbReference type="RefSeq" id="WP_165992278.1">
    <property type="nucleotide sequence ID" value="NZ_JAMYZY010000018.1"/>
</dbReference>